<dbReference type="Gene3D" id="3.80.10.10">
    <property type="entry name" value="Ribonuclease Inhibitor"/>
    <property type="match status" value="1"/>
</dbReference>
<dbReference type="OMA" id="QITEFEH"/>
<feature type="coiled-coil region" evidence="3">
    <location>
        <begin position="411"/>
        <end position="563"/>
    </location>
</feature>
<organism evidence="5 6">
    <name type="scientific">Pseudocohnilembus persalinus</name>
    <name type="common">Ciliate</name>
    <dbReference type="NCBI Taxonomy" id="266149"/>
    <lineage>
        <taxon>Eukaryota</taxon>
        <taxon>Sar</taxon>
        <taxon>Alveolata</taxon>
        <taxon>Ciliophora</taxon>
        <taxon>Intramacronucleata</taxon>
        <taxon>Oligohymenophorea</taxon>
        <taxon>Scuticociliatia</taxon>
        <taxon>Philasterida</taxon>
        <taxon>Pseudocohnilembidae</taxon>
        <taxon>Pseudocohnilembus</taxon>
    </lineage>
</organism>
<feature type="compositionally biased region" description="Basic and acidic residues" evidence="4">
    <location>
        <begin position="157"/>
        <end position="167"/>
    </location>
</feature>
<evidence type="ECO:0000313" key="6">
    <source>
        <dbReference type="Proteomes" id="UP000054937"/>
    </source>
</evidence>
<dbReference type="InterPro" id="IPR032675">
    <property type="entry name" value="LRR_dom_sf"/>
</dbReference>
<dbReference type="Proteomes" id="UP000054937">
    <property type="component" value="Unassembled WGS sequence"/>
</dbReference>
<proteinExistence type="predicted"/>
<dbReference type="EMBL" id="LDAU01000091">
    <property type="protein sequence ID" value="KRX06894.1"/>
    <property type="molecule type" value="Genomic_DNA"/>
</dbReference>
<keyword evidence="6" id="KW-1185">Reference proteome</keyword>
<dbReference type="InterPro" id="IPR025875">
    <property type="entry name" value="Leu-rich_rpt_4"/>
</dbReference>
<dbReference type="PANTHER" id="PTHR46652">
    <property type="entry name" value="LEUCINE-RICH REPEAT AND IQ DOMAIN-CONTAINING PROTEIN 1-RELATED"/>
    <property type="match status" value="1"/>
</dbReference>
<accession>A0A0V0QXF4</accession>
<evidence type="ECO:0000256" key="4">
    <source>
        <dbReference type="SAM" id="MobiDB-lite"/>
    </source>
</evidence>
<evidence type="ECO:0000256" key="3">
    <source>
        <dbReference type="SAM" id="Coils"/>
    </source>
</evidence>
<dbReference type="PANTHER" id="PTHR46652:SF8">
    <property type="entry name" value="LEUCINE RICH REPEAT CONTAINING 23"/>
    <property type="match status" value="1"/>
</dbReference>
<dbReference type="SUPFAM" id="SSF52075">
    <property type="entry name" value="Outer arm dynein light chain 1"/>
    <property type="match status" value="1"/>
</dbReference>
<reference evidence="5 6" key="1">
    <citation type="journal article" date="2015" name="Sci. Rep.">
        <title>Genome of the facultative scuticociliatosis pathogen Pseudocohnilembus persalinus provides insight into its virulence through horizontal gene transfer.</title>
        <authorList>
            <person name="Xiong J."/>
            <person name="Wang G."/>
            <person name="Cheng J."/>
            <person name="Tian M."/>
            <person name="Pan X."/>
            <person name="Warren A."/>
            <person name="Jiang C."/>
            <person name="Yuan D."/>
            <person name="Miao W."/>
        </authorList>
    </citation>
    <scope>NUCLEOTIDE SEQUENCE [LARGE SCALE GENOMIC DNA]</scope>
    <source>
        <strain evidence="5">36N120E</strain>
    </source>
</reference>
<keyword evidence="3" id="KW-0175">Coiled coil</keyword>
<evidence type="ECO:0008006" key="7">
    <source>
        <dbReference type="Google" id="ProtNLM"/>
    </source>
</evidence>
<keyword evidence="2" id="KW-0677">Repeat</keyword>
<dbReference type="OrthoDB" id="305087at2759"/>
<sequence length="564" mass="65705">MDNSGHQDYNDEIMIQKKKLTLNKFHKNSQKQFDISSPNKNTNDQNLLNQNSENQIQVQNHKINLKSNKLQPLTSNPQNTLLQGFKGLSQQSQQHQLQLKNQFRPKIAQGQKHGILDEKIKLLPGKELSKNNMGGLQQKQLINQDNNNINNSNNSSKKYEENREKPKLTSTDLLQSRQKTNNLEFLKKISGKESLEQIQKLNCANQEICIFDVDFEIPNLISLNLANNLMINVIGVAKFQSLKGINLANNFLSDLEPLKKLVNLQKLILKNNKITSISALRECKSIQFLDISKNQLEVFDETLAALGDLPKLQELFLNNNPCTVNRYSYKYDILWNLKLAKLDDEVITERDYQLSKDFNCPKHNFQENQQQFQQQQQILQKKNKNENIGMLVRPSTSHGRVEKKSSQQIQAEGKSLRVQELEKKIKHLEENQIQLQEQNNELLQEKEGLLEENENCYLDIEDLSQQIQEMEQEMQNLQTEAQFCKNLKEENLELRRKVSAYESTLIFKDADKEELGQEIYHLNKQLEDHQAEIAGHKQKELQYQEQIQQLEKQLALIQQQNQQQ</sequence>
<gene>
    <name evidence="5" type="ORF">PPERSA_11539</name>
</gene>
<name>A0A0V0QXF4_PSEPJ</name>
<dbReference type="InParanoid" id="A0A0V0QXF4"/>
<dbReference type="InterPro" id="IPR001611">
    <property type="entry name" value="Leu-rich_rpt"/>
</dbReference>
<evidence type="ECO:0000313" key="5">
    <source>
        <dbReference type="EMBL" id="KRX06894.1"/>
    </source>
</evidence>
<dbReference type="Pfam" id="PF12799">
    <property type="entry name" value="LRR_4"/>
    <property type="match status" value="1"/>
</dbReference>
<evidence type="ECO:0000256" key="2">
    <source>
        <dbReference type="ARBA" id="ARBA00022737"/>
    </source>
</evidence>
<dbReference type="AlphaFoldDB" id="A0A0V0QXF4"/>
<feature type="compositionally biased region" description="Low complexity" evidence="4">
    <location>
        <begin position="140"/>
        <end position="156"/>
    </location>
</feature>
<dbReference type="PROSITE" id="PS51450">
    <property type="entry name" value="LRR"/>
    <property type="match status" value="2"/>
</dbReference>
<dbReference type="InterPro" id="IPR050836">
    <property type="entry name" value="SDS22/Internalin_LRR"/>
</dbReference>
<evidence type="ECO:0000256" key="1">
    <source>
        <dbReference type="ARBA" id="ARBA00022614"/>
    </source>
</evidence>
<feature type="region of interest" description="Disordered" evidence="4">
    <location>
        <begin position="140"/>
        <end position="170"/>
    </location>
</feature>
<comment type="caution">
    <text evidence="5">The sequence shown here is derived from an EMBL/GenBank/DDBJ whole genome shotgun (WGS) entry which is preliminary data.</text>
</comment>
<keyword evidence="1" id="KW-0433">Leucine-rich repeat</keyword>
<protein>
    <recommendedName>
        <fullName evidence="7">Leucine-rich repeat</fullName>
    </recommendedName>
</protein>